<dbReference type="EMBL" id="VGIR01000051">
    <property type="protein sequence ID" value="MBM3331946.1"/>
    <property type="molecule type" value="Genomic_DNA"/>
</dbReference>
<reference evidence="3" key="1">
    <citation type="submission" date="2019-03" db="EMBL/GenBank/DDBJ databases">
        <title>Lake Tanganyika Metagenome-Assembled Genomes (MAGs).</title>
        <authorList>
            <person name="Tran P."/>
        </authorList>
    </citation>
    <scope>NUCLEOTIDE SEQUENCE</scope>
    <source>
        <strain evidence="3">K_DeepCast_150m_m2_040</strain>
    </source>
</reference>
<dbReference type="GO" id="GO:0006355">
    <property type="term" value="P:regulation of DNA-templated transcription"/>
    <property type="evidence" value="ECO:0007669"/>
    <property type="project" value="InterPro"/>
</dbReference>
<name>A0A938BQ94_UNCW3</name>
<evidence type="ECO:0000313" key="4">
    <source>
        <dbReference type="Proteomes" id="UP000779900"/>
    </source>
</evidence>
<accession>A0A938BQ94</accession>
<evidence type="ECO:0000256" key="1">
    <source>
        <dbReference type="ARBA" id="ARBA00023163"/>
    </source>
</evidence>
<organism evidence="3 4">
    <name type="scientific">candidate division WOR-3 bacterium</name>
    <dbReference type="NCBI Taxonomy" id="2052148"/>
    <lineage>
        <taxon>Bacteria</taxon>
        <taxon>Bacteria division WOR-3</taxon>
    </lineage>
</organism>
<dbReference type="Proteomes" id="UP000779900">
    <property type="component" value="Unassembled WGS sequence"/>
</dbReference>
<keyword evidence="1" id="KW-0804">Transcription</keyword>
<feature type="domain" description="HTH HARE-type" evidence="2">
    <location>
        <begin position="1"/>
        <end position="74"/>
    </location>
</feature>
<proteinExistence type="predicted"/>
<gene>
    <name evidence="3" type="ORF">FJY68_08880</name>
</gene>
<evidence type="ECO:0000259" key="2">
    <source>
        <dbReference type="PROSITE" id="PS51913"/>
    </source>
</evidence>
<dbReference type="Pfam" id="PF05066">
    <property type="entry name" value="HARE-HTH"/>
    <property type="match status" value="1"/>
</dbReference>
<dbReference type="Gene3D" id="1.10.10.1250">
    <property type="entry name" value="RNA polymerase, subunit delta, N-terminal domain"/>
    <property type="match status" value="1"/>
</dbReference>
<dbReference type="AlphaFoldDB" id="A0A938BQ94"/>
<comment type="caution">
    <text evidence="3">The sequence shown here is derived from an EMBL/GenBank/DDBJ whole genome shotgun (WGS) entry which is preliminary data.</text>
</comment>
<sequence>MTFKDAVAKVLTTHDGPMHTCDIWAAIVRNGLYEGKGKTPYRTMTSQLITDIARRGERSRFVRVGFGLYGLRKRGHRAPARS</sequence>
<dbReference type="PROSITE" id="PS51913">
    <property type="entry name" value="HTH_HARE"/>
    <property type="match status" value="1"/>
</dbReference>
<evidence type="ECO:0000313" key="3">
    <source>
        <dbReference type="EMBL" id="MBM3331946.1"/>
    </source>
</evidence>
<dbReference type="InterPro" id="IPR038087">
    <property type="entry name" value="RNAP_delta_N_dom_sf"/>
</dbReference>
<dbReference type="InterPro" id="IPR007759">
    <property type="entry name" value="Asxl_HARE-HTH"/>
</dbReference>
<protein>
    <recommendedName>
        <fullName evidence="2">HTH HARE-type domain-containing protein</fullName>
    </recommendedName>
</protein>